<dbReference type="SUPFAM" id="SSF53474">
    <property type="entry name" value="alpha/beta-Hydrolases"/>
    <property type="match status" value="1"/>
</dbReference>
<keyword evidence="1" id="KW-0378">Hydrolase</keyword>
<dbReference type="GO" id="GO:0016787">
    <property type="term" value="F:hydrolase activity"/>
    <property type="evidence" value="ECO:0007669"/>
    <property type="project" value="UniProtKB-KW"/>
</dbReference>
<proteinExistence type="inferred from homology"/>
<dbReference type="InterPro" id="IPR029058">
    <property type="entry name" value="AB_hydrolase_fold"/>
</dbReference>
<dbReference type="PANTHER" id="PTHR43329">
    <property type="entry name" value="EPOXIDE HYDROLASE"/>
    <property type="match status" value="1"/>
</dbReference>
<evidence type="ECO:0000313" key="4">
    <source>
        <dbReference type="EMBL" id="CAG8972343.1"/>
    </source>
</evidence>
<sequence>MTTPPPLPLHPDIKQSYLPTHDLTYHTLSAGSPSNPLILPVHGFPELAFSWRKIMVPLAAEGYHVVAFDQRGYGFTTGWDTRSFDEVDMKTFSFIRLVRDVVILVNALGHKEVECVIGHDFGGLTAGTCSLIRPDVFKSVVVMSHPFKGAPSLPSAPNSTSAPGGKKEDVHQALASLDPPRKHYKWYYSTLPAASEMLNPKEDLHTFLRGYFHLKSATWTPNNPHPLSSWSAPELSQIPSYYTMPLHASMREAVSLSMAGEDPLASTSWLSEQDLAVYTETWAKTGFQGALNWYRVATNTASLVELEVFAGRTVGIPALYVAGEKDWGSYQEPGVLEGMGNVYTDFRGVVMVKEAGHWVQQEQPEKVVGVLVKFLGDVRRERVSF</sequence>
<dbReference type="Gene3D" id="3.40.50.1820">
    <property type="entry name" value="alpha/beta hydrolase"/>
    <property type="match status" value="1"/>
</dbReference>
<keyword evidence="5" id="KW-1185">Reference proteome</keyword>
<dbReference type="AlphaFoldDB" id="A0A9N9PRE6"/>
<comment type="caution">
    <text evidence="4">The sequence shown here is derived from an EMBL/GenBank/DDBJ whole genome shotgun (WGS) entry which is preliminary data.</text>
</comment>
<accession>A0A9N9PRE6</accession>
<evidence type="ECO:0000313" key="5">
    <source>
        <dbReference type="Proteomes" id="UP000701801"/>
    </source>
</evidence>
<dbReference type="PRINTS" id="PR00412">
    <property type="entry name" value="EPOXHYDRLASE"/>
</dbReference>
<reference evidence="4" key="1">
    <citation type="submission" date="2021-07" db="EMBL/GenBank/DDBJ databases">
        <authorList>
            <person name="Durling M."/>
        </authorList>
    </citation>
    <scope>NUCLEOTIDE SEQUENCE</scope>
</reference>
<feature type="domain" description="AB hydrolase-1" evidence="3">
    <location>
        <begin position="36"/>
        <end position="145"/>
    </location>
</feature>
<gene>
    <name evidence="4" type="ORF">HYALB_00005011</name>
</gene>
<dbReference type="OrthoDB" id="408373at2759"/>
<dbReference type="InterPro" id="IPR000639">
    <property type="entry name" value="Epox_hydrolase-like"/>
</dbReference>
<protein>
    <recommendedName>
        <fullName evidence="3">AB hydrolase-1 domain-containing protein</fullName>
    </recommendedName>
</protein>
<evidence type="ECO:0000256" key="2">
    <source>
        <dbReference type="ARBA" id="ARBA00038334"/>
    </source>
</evidence>
<dbReference type="Pfam" id="PF00561">
    <property type="entry name" value="Abhydrolase_1"/>
    <property type="match status" value="1"/>
</dbReference>
<dbReference type="EMBL" id="CAJVRM010000043">
    <property type="protein sequence ID" value="CAG8972343.1"/>
    <property type="molecule type" value="Genomic_DNA"/>
</dbReference>
<evidence type="ECO:0000259" key="3">
    <source>
        <dbReference type="Pfam" id="PF00561"/>
    </source>
</evidence>
<comment type="similarity">
    <text evidence="2">Belongs to the AB hydrolase superfamily. Epoxide hydrolase family.</text>
</comment>
<organism evidence="4 5">
    <name type="scientific">Hymenoscyphus albidus</name>
    <dbReference type="NCBI Taxonomy" id="595503"/>
    <lineage>
        <taxon>Eukaryota</taxon>
        <taxon>Fungi</taxon>
        <taxon>Dikarya</taxon>
        <taxon>Ascomycota</taxon>
        <taxon>Pezizomycotina</taxon>
        <taxon>Leotiomycetes</taxon>
        <taxon>Helotiales</taxon>
        <taxon>Helotiaceae</taxon>
        <taxon>Hymenoscyphus</taxon>
    </lineage>
</organism>
<evidence type="ECO:0000256" key="1">
    <source>
        <dbReference type="ARBA" id="ARBA00022801"/>
    </source>
</evidence>
<name>A0A9N9PRE6_9HELO</name>
<dbReference type="InterPro" id="IPR000073">
    <property type="entry name" value="AB_hydrolase_1"/>
</dbReference>
<dbReference type="Proteomes" id="UP000701801">
    <property type="component" value="Unassembled WGS sequence"/>
</dbReference>